<dbReference type="OrthoDB" id="276067at2"/>
<dbReference type="EMBL" id="CP036261">
    <property type="protein sequence ID" value="QDS88752.1"/>
    <property type="molecule type" value="Genomic_DNA"/>
</dbReference>
<protein>
    <recommendedName>
        <fullName evidence="3">SF3 helicase domain-containing protein</fullName>
    </recommendedName>
</protein>
<dbReference type="AlphaFoldDB" id="A0A517M1J7"/>
<evidence type="ECO:0000313" key="1">
    <source>
        <dbReference type="EMBL" id="QDS88752.1"/>
    </source>
</evidence>
<keyword evidence="2" id="KW-1185">Reference proteome</keyword>
<proteinExistence type="predicted"/>
<gene>
    <name evidence="1" type="ORF">EC9_29460</name>
</gene>
<dbReference type="RefSeq" id="WP_145346169.1">
    <property type="nucleotide sequence ID" value="NZ_CP036261.1"/>
</dbReference>
<evidence type="ECO:0008006" key="3">
    <source>
        <dbReference type="Google" id="ProtNLM"/>
    </source>
</evidence>
<sequence>MISKVTNEAPNDSKMFCGLNGCPQVYWHDESPASVNFEVLGRALALSGDLFRRSGHDGGLFLVLPDGSPRSILKGKQLSAAIVDRIDLHRFHNEKQKPSRISAGTLDEILHTEAFLSMFAPVDRISSQPEYLPGFTLTNPGYNDGGDGHRVIFVGESAEPSGSMERINTFLDVMDFDTQADRANAVAGLLTVALRHHWPGGKPIILATASKSHSGKDTVLDFIAGQTPKTSVSWEPADWATQKAIIASLNTDPSLGMIRLENARVNGSSKIASAFVERFVTDPAPTLYSPGCGSEPRRIRNEIVMSMSTNFGALSEDLLNRGLPIHLKPDGSITDRQDSIGNPRHQYLPRYREEIAAEVHGMIERWRAVGMPLDDSRYHPCTEWAYVIGGILMVNGVEGFLDNYADRRVADDPIRSRIAVLGSHLLNKCLPIGEVVGEVIRLGLMDPLVPKNERSGLEAQKRGPGKVLSAHLNEKFVVPAEDEEDERVVFRLEKVRRRFEHGKAESRYGFFVVEEATPDDDGLDCPDEWVSRTDYPKIA</sequence>
<evidence type="ECO:0000313" key="2">
    <source>
        <dbReference type="Proteomes" id="UP000319557"/>
    </source>
</evidence>
<reference evidence="1 2" key="1">
    <citation type="submission" date="2019-02" db="EMBL/GenBank/DDBJ databases">
        <title>Deep-cultivation of Planctomycetes and their phenomic and genomic characterization uncovers novel biology.</title>
        <authorList>
            <person name="Wiegand S."/>
            <person name="Jogler M."/>
            <person name="Boedeker C."/>
            <person name="Pinto D."/>
            <person name="Vollmers J."/>
            <person name="Rivas-Marin E."/>
            <person name="Kohn T."/>
            <person name="Peeters S.H."/>
            <person name="Heuer A."/>
            <person name="Rast P."/>
            <person name="Oberbeckmann S."/>
            <person name="Bunk B."/>
            <person name="Jeske O."/>
            <person name="Meyerdierks A."/>
            <person name="Storesund J.E."/>
            <person name="Kallscheuer N."/>
            <person name="Luecker S."/>
            <person name="Lage O.M."/>
            <person name="Pohl T."/>
            <person name="Merkel B.J."/>
            <person name="Hornburger P."/>
            <person name="Mueller R.-W."/>
            <person name="Bruemmer F."/>
            <person name="Labrenz M."/>
            <person name="Spormann A.M."/>
            <person name="Op den Camp H."/>
            <person name="Overmann J."/>
            <person name="Amann R."/>
            <person name="Jetten M.S.M."/>
            <person name="Mascher T."/>
            <person name="Medema M.H."/>
            <person name="Devos D.P."/>
            <person name="Kaster A.-K."/>
            <person name="Ovreas L."/>
            <person name="Rohde M."/>
            <person name="Galperin M.Y."/>
            <person name="Jogler C."/>
        </authorList>
    </citation>
    <scope>NUCLEOTIDE SEQUENCE [LARGE SCALE GENOMIC DNA]</scope>
    <source>
        <strain evidence="1 2">EC9</strain>
    </source>
</reference>
<name>A0A517M1J7_9BACT</name>
<accession>A0A517M1J7</accession>
<organism evidence="1 2">
    <name type="scientific">Rosistilla ulvae</name>
    <dbReference type="NCBI Taxonomy" id="1930277"/>
    <lineage>
        <taxon>Bacteria</taxon>
        <taxon>Pseudomonadati</taxon>
        <taxon>Planctomycetota</taxon>
        <taxon>Planctomycetia</taxon>
        <taxon>Pirellulales</taxon>
        <taxon>Pirellulaceae</taxon>
        <taxon>Rosistilla</taxon>
    </lineage>
</organism>
<dbReference type="Proteomes" id="UP000319557">
    <property type="component" value="Chromosome"/>
</dbReference>
<dbReference type="KEGG" id="ruv:EC9_29460"/>